<dbReference type="EMBL" id="JABFRW010000151">
    <property type="protein sequence ID" value="NOT34856.1"/>
    <property type="molecule type" value="Genomic_DNA"/>
</dbReference>
<dbReference type="AlphaFoldDB" id="A0A849SJS9"/>
<organism evidence="2 3">
    <name type="scientific">Eiseniibacteriota bacterium</name>
    <dbReference type="NCBI Taxonomy" id="2212470"/>
    <lineage>
        <taxon>Bacteria</taxon>
        <taxon>Candidatus Eiseniibacteriota</taxon>
    </lineage>
</organism>
<evidence type="ECO:0000313" key="2">
    <source>
        <dbReference type="EMBL" id="NOT34856.1"/>
    </source>
</evidence>
<keyword evidence="1" id="KW-0732">Signal</keyword>
<feature type="signal peptide" evidence="1">
    <location>
        <begin position="1"/>
        <end position="20"/>
    </location>
</feature>
<accession>A0A849SJS9</accession>
<feature type="chain" id="PRO_5032942705" evidence="1">
    <location>
        <begin position="21"/>
        <end position="137"/>
    </location>
</feature>
<proteinExistence type="predicted"/>
<gene>
    <name evidence="2" type="ORF">HOP12_11895</name>
</gene>
<protein>
    <submittedName>
        <fullName evidence="2">Uncharacterized protein</fullName>
    </submittedName>
</protein>
<evidence type="ECO:0000313" key="3">
    <source>
        <dbReference type="Proteomes" id="UP000580839"/>
    </source>
</evidence>
<comment type="caution">
    <text evidence="2">The sequence shown here is derived from an EMBL/GenBank/DDBJ whole genome shotgun (WGS) entry which is preliminary data.</text>
</comment>
<sequence length="137" mass="13981">MLKSLVVFGFALACSSCGGASDSHSLNLDEVAGTPAFAMSDKLMGTVVRSSDRAEIGDKLAFVGLLSNDPSVLFESGMTSPLQKVNEDARSMTLLLVASGSGSVDAFVLDKQSGKFSRASTGMVGGVYASASVGTCK</sequence>
<name>A0A849SJS9_UNCEI</name>
<reference evidence="2 3" key="1">
    <citation type="submission" date="2020-04" db="EMBL/GenBank/DDBJ databases">
        <title>Metagenomic profiling of ammonia- and methane-oxidizing microorganisms in a Dutch drinking water treatment plant.</title>
        <authorList>
            <person name="Poghosyan L."/>
            <person name="Leucker S."/>
        </authorList>
    </citation>
    <scope>NUCLEOTIDE SEQUENCE [LARGE SCALE GENOMIC DNA]</scope>
    <source>
        <strain evidence="2">S-RSF-IL-03</strain>
    </source>
</reference>
<dbReference type="Proteomes" id="UP000580839">
    <property type="component" value="Unassembled WGS sequence"/>
</dbReference>
<evidence type="ECO:0000256" key="1">
    <source>
        <dbReference type="SAM" id="SignalP"/>
    </source>
</evidence>